<dbReference type="InterPro" id="IPR004242">
    <property type="entry name" value="Transposase_21"/>
</dbReference>
<dbReference type="OrthoDB" id="3251442at2759"/>
<dbReference type="Pfam" id="PF02992">
    <property type="entry name" value="Transposase_21"/>
    <property type="match status" value="1"/>
</dbReference>
<dbReference type="AlphaFoldDB" id="A0A1E3QGQ5"/>
<evidence type="ECO:0000313" key="2">
    <source>
        <dbReference type="Proteomes" id="UP000094385"/>
    </source>
</evidence>
<proteinExistence type="predicted"/>
<keyword evidence="2" id="KW-1185">Reference proteome</keyword>
<reference evidence="1 2" key="1">
    <citation type="journal article" date="2016" name="Proc. Natl. Acad. Sci. U.S.A.">
        <title>Comparative genomics of biotechnologically important yeasts.</title>
        <authorList>
            <person name="Riley R."/>
            <person name="Haridas S."/>
            <person name="Wolfe K.H."/>
            <person name="Lopes M.R."/>
            <person name="Hittinger C.T."/>
            <person name="Goeker M."/>
            <person name="Salamov A.A."/>
            <person name="Wisecaver J.H."/>
            <person name="Long T.M."/>
            <person name="Calvey C.H."/>
            <person name="Aerts A.L."/>
            <person name="Barry K.W."/>
            <person name="Choi C."/>
            <person name="Clum A."/>
            <person name="Coughlan A.Y."/>
            <person name="Deshpande S."/>
            <person name="Douglass A.P."/>
            <person name="Hanson S.J."/>
            <person name="Klenk H.-P."/>
            <person name="LaButti K.M."/>
            <person name="Lapidus A."/>
            <person name="Lindquist E.A."/>
            <person name="Lipzen A.M."/>
            <person name="Meier-Kolthoff J.P."/>
            <person name="Ohm R.A."/>
            <person name="Otillar R.P."/>
            <person name="Pangilinan J.L."/>
            <person name="Peng Y."/>
            <person name="Rokas A."/>
            <person name="Rosa C.A."/>
            <person name="Scheuner C."/>
            <person name="Sibirny A.A."/>
            <person name="Slot J.C."/>
            <person name="Stielow J.B."/>
            <person name="Sun H."/>
            <person name="Kurtzman C.P."/>
            <person name="Blackwell M."/>
            <person name="Grigoriev I.V."/>
            <person name="Jeffries T.W."/>
        </authorList>
    </citation>
    <scope>NUCLEOTIDE SEQUENCE [LARGE SCALE GENOMIC DNA]</scope>
    <source>
        <strain evidence="1 2">NRRL Y-11557</strain>
    </source>
</reference>
<accession>A0A1E3QGQ5</accession>
<name>A0A1E3QGQ5_LIPST</name>
<evidence type="ECO:0000313" key="1">
    <source>
        <dbReference type="EMBL" id="ODQ76871.1"/>
    </source>
</evidence>
<dbReference type="EMBL" id="KV454289">
    <property type="protein sequence ID" value="ODQ76871.1"/>
    <property type="molecule type" value="Genomic_DNA"/>
</dbReference>
<gene>
    <name evidence="1" type="ORF">LIPSTDRAFT_145233</name>
</gene>
<sequence>MHQIDNVGFSLFSRIPGIAAKSLYFCKEIIDRCVDLRPVVYDCWPKVPCINFCGAYSKEQECPKCHEERFQILGTTKKVRKSFTYIPLRPRIHAFFGQAELASRILEYPTEVMNRCQDEPGAVMDFWNGDLTKRLREAGYFKTKTEIALTLSVDGVQLVKKGTHQVWPIMGVIMNHPPDKRYNKQNLLLFGAIPGPNTPRDIFSFLGPLLEEIKELSETGMTVWNAAQE</sequence>
<organism evidence="1 2">
    <name type="scientific">Lipomyces starkeyi NRRL Y-11557</name>
    <dbReference type="NCBI Taxonomy" id="675824"/>
    <lineage>
        <taxon>Eukaryota</taxon>
        <taxon>Fungi</taxon>
        <taxon>Dikarya</taxon>
        <taxon>Ascomycota</taxon>
        <taxon>Saccharomycotina</taxon>
        <taxon>Lipomycetes</taxon>
        <taxon>Lipomycetales</taxon>
        <taxon>Lipomycetaceae</taxon>
        <taxon>Lipomyces</taxon>
    </lineage>
</organism>
<evidence type="ECO:0008006" key="3">
    <source>
        <dbReference type="Google" id="ProtNLM"/>
    </source>
</evidence>
<protein>
    <recommendedName>
        <fullName evidence="3">Transposase</fullName>
    </recommendedName>
</protein>
<dbReference type="Proteomes" id="UP000094385">
    <property type="component" value="Unassembled WGS sequence"/>
</dbReference>